<organism evidence="1 2">
    <name type="scientific">Colocasia esculenta</name>
    <name type="common">Wild taro</name>
    <name type="synonym">Arum esculentum</name>
    <dbReference type="NCBI Taxonomy" id="4460"/>
    <lineage>
        <taxon>Eukaryota</taxon>
        <taxon>Viridiplantae</taxon>
        <taxon>Streptophyta</taxon>
        <taxon>Embryophyta</taxon>
        <taxon>Tracheophyta</taxon>
        <taxon>Spermatophyta</taxon>
        <taxon>Magnoliopsida</taxon>
        <taxon>Liliopsida</taxon>
        <taxon>Araceae</taxon>
        <taxon>Aroideae</taxon>
        <taxon>Colocasieae</taxon>
        <taxon>Colocasia</taxon>
    </lineage>
</organism>
<dbReference type="AlphaFoldDB" id="A0A843TAV8"/>
<keyword evidence="2" id="KW-1185">Reference proteome</keyword>
<accession>A0A843TAV8</accession>
<reference evidence="1" key="1">
    <citation type="submission" date="2017-07" db="EMBL/GenBank/DDBJ databases">
        <title>Taro Niue Genome Assembly and Annotation.</title>
        <authorList>
            <person name="Atibalentja N."/>
            <person name="Keating K."/>
            <person name="Fields C.J."/>
        </authorList>
    </citation>
    <scope>NUCLEOTIDE SEQUENCE</scope>
    <source>
        <strain evidence="1">Niue_2</strain>
        <tissue evidence="1">Leaf</tissue>
    </source>
</reference>
<comment type="caution">
    <text evidence="1">The sequence shown here is derived from an EMBL/GenBank/DDBJ whole genome shotgun (WGS) entry which is preliminary data.</text>
</comment>
<evidence type="ECO:0000313" key="1">
    <source>
        <dbReference type="EMBL" id="MQL69098.1"/>
    </source>
</evidence>
<sequence length="116" mass="12317">MATPAALTREPEIVLATVEDELDSHCRGRAGGQQGRGASAAVLRRRVAATMREGGARSGGRWAFFERVGWVRVAGALADHNGNQSTTNTALFLPCVDPLVNLKVLLIAPISEVLQP</sequence>
<dbReference type="Proteomes" id="UP000652761">
    <property type="component" value="Unassembled WGS sequence"/>
</dbReference>
<gene>
    <name evidence="1" type="ORF">Taro_001429</name>
</gene>
<dbReference type="EMBL" id="NMUH01000029">
    <property type="protein sequence ID" value="MQL69098.1"/>
    <property type="molecule type" value="Genomic_DNA"/>
</dbReference>
<evidence type="ECO:0000313" key="2">
    <source>
        <dbReference type="Proteomes" id="UP000652761"/>
    </source>
</evidence>
<protein>
    <submittedName>
        <fullName evidence="1">Uncharacterized protein</fullName>
    </submittedName>
</protein>
<name>A0A843TAV8_COLES</name>
<proteinExistence type="predicted"/>